<feature type="transmembrane region" description="Helical" evidence="5">
    <location>
        <begin position="6"/>
        <end position="25"/>
    </location>
</feature>
<name>A0A0X8GYU3_9FIRM</name>
<feature type="transmembrane region" description="Helical" evidence="5">
    <location>
        <begin position="69"/>
        <end position="84"/>
    </location>
</feature>
<feature type="domain" description="O-antigen ligase-related" evidence="6">
    <location>
        <begin position="209"/>
        <end position="361"/>
    </location>
</feature>
<proteinExistence type="predicted"/>
<dbReference type="PANTHER" id="PTHR37422">
    <property type="entry name" value="TEICHURONIC ACID BIOSYNTHESIS PROTEIN TUAE"/>
    <property type="match status" value="1"/>
</dbReference>
<keyword evidence="2 5" id="KW-0812">Transmembrane</keyword>
<evidence type="ECO:0000256" key="2">
    <source>
        <dbReference type="ARBA" id="ARBA00022692"/>
    </source>
</evidence>
<keyword evidence="3 5" id="KW-1133">Transmembrane helix</keyword>
<protein>
    <recommendedName>
        <fullName evidence="6">O-antigen ligase-related domain-containing protein</fullName>
    </recommendedName>
</protein>
<evidence type="ECO:0000256" key="5">
    <source>
        <dbReference type="SAM" id="Phobius"/>
    </source>
</evidence>
<dbReference type="InterPro" id="IPR007016">
    <property type="entry name" value="O-antigen_ligase-rel_domated"/>
</dbReference>
<dbReference type="OrthoDB" id="5143502at2"/>
<evidence type="ECO:0000256" key="3">
    <source>
        <dbReference type="ARBA" id="ARBA00022989"/>
    </source>
</evidence>
<reference evidence="7 8" key="1">
    <citation type="submission" date="2015-10" db="EMBL/GenBank/DDBJ databases">
        <title>Erysipelothrix larvae sp. LV19 isolated from the larval gut of the rhinoceros beetle, Trypoxylus dichotomus.</title>
        <authorList>
            <person name="Lim S."/>
            <person name="Kim B.-C."/>
        </authorList>
    </citation>
    <scope>NUCLEOTIDE SEQUENCE [LARGE SCALE GENOMIC DNA]</scope>
    <source>
        <strain evidence="7 8">LV19</strain>
    </source>
</reference>
<keyword evidence="8" id="KW-1185">Reference proteome</keyword>
<dbReference type="KEGG" id="erl:AOC36_02565"/>
<feature type="transmembrane region" description="Helical" evidence="5">
    <location>
        <begin position="355"/>
        <end position="378"/>
    </location>
</feature>
<evidence type="ECO:0000256" key="4">
    <source>
        <dbReference type="ARBA" id="ARBA00023136"/>
    </source>
</evidence>
<dbReference type="EMBL" id="CP013213">
    <property type="protein sequence ID" value="AMC92905.1"/>
    <property type="molecule type" value="Genomic_DNA"/>
</dbReference>
<comment type="subcellular location">
    <subcellularLocation>
        <location evidence="1">Membrane</location>
        <topology evidence="1">Multi-pass membrane protein</topology>
    </subcellularLocation>
</comment>
<feature type="transmembrane region" description="Helical" evidence="5">
    <location>
        <begin position="390"/>
        <end position="409"/>
    </location>
</feature>
<evidence type="ECO:0000259" key="6">
    <source>
        <dbReference type="Pfam" id="PF04932"/>
    </source>
</evidence>
<dbReference type="Pfam" id="PF04932">
    <property type="entry name" value="Wzy_C"/>
    <property type="match status" value="1"/>
</dbReference>
<dbReference type="PANTHER" id="PTHR37422:SF13">
    <property type="entry name" value="LIPOPOLYSACCHARIDE BIOSYNTHESIS PROTEIN PA4999-RELATED"/>
    <property type="match status" value="1"/>
</dbReference>
<dbReference type="GO" id="GO:0016020">
    <property type="term" value="C:membrane"/>
    <property type="evidence" value="ECO:0007669"/>
    <property type="project" value="UniProtKB-SubCell"/>
</dbReference>
<feature type="transmembrane region" description="Helical" evidence="5">
    <location>
        <begin position="209"/>
        <end position="235"/>
    </location>
</feature>
<dbReference type="Proteomes" id="UP000063781">
    <property type="component" value="Chromosome"/>
</dbReference>
<feature type="transmembrane region" description="Helical" evidence="5">
    <location>
        <begin position="127"/>
        <end position="149"/>
    </location>
</feature>
<dbReference type="InterPro" id="IPR051533">
    <property type="entry name" value="WaaL-like"/>
</dbReference>
<gene>
    <name evidence="7" type="ORF">AOC36_02565</name>
</gene>
<evidence type="ECO:0000256" key="1">
    <source>
        <dbReference type="ARBA" id="ARBA00004141"/>
    </source>
</evidence>
<evidence type="ECO:0000313" key="8">
    <source>
        <dbReference type="Proteomes" id="UP000063781"/>
    </source>
</evidence>
<keyword evidence="4 5" id="KW-0472">Membrane</keyword>
<feature type="transmembrane region" description="Helical" evidence="5">
    <location>
        <begin position="37"/>
        <end position="57"/>
    </location>
</feature>
<sequence>MKKLNLNVTTIGIANAVMLLLVSLFKEVRLFRPLHSVFQILLLVGILVGGLVIGYNFFDQKEKTLFDKLSYGLVITLVISSVLSPQWRSESIKDSAVTGICVLAIFPLINGLYVHKKHRFSLNVIRLIMICVTIISFASIVLFFISPLIQFDLLGETIKIGMSTNRLFGLYHSLSLPIAASSLILGFSFRFNPLYVNSTDQRFLFISNLIVNFVFVALSFSYGVIIALIVSVAYVSFFGVLKLKKKVLVAILVAVFAASAFGGALYVTRVGIFAVRNVSDTGGTIEDPDEPQVPDDIWKEQHYGILTGRDTIWLYGLTHLKERPLIGFGAAAFYGDLVLGTQELQSLHNVYVQSLVSGGIIHSVFSFWVIGLIVIRSLRYSIKSQQGQHYMYNLALIGLLVFSVIGGFVETNLLYVNRFPQYIFWICLSLLTFNVSKPRYDEVQ</sequence>
<evidence type="ECO:0000313" key="7">
    <source>
        <dbReference type="EMBL" id="AMC92905.1"/>
    </source>
</evidence>
<feature type="transmembrane region" description="Helical" evidence="5">
    <location>
        <begin position="247"/>
        <end position="267"/>
    </location>
</feature>
<feature type="transmembrane region" description="Helical" evidence="5">
    <location>
        <begin position="415"/>
        <end position="435"/>
    </location>
</feature>
<dbReference type="AlphaFoldDB" id="A0A0X8GYU3"/>
<feature type="transmembrane region" description="Helical" evidence="5">
    <location>
        <begin position="96"/>
        <end position="115"/>
    </location>
</feature>
<dbReference type="STRING" id="1514105.AOC36_02565"/>
<feature type="transmembrane region" description="Helical" evidence="5">
    <location>
        <begin position="170"/>
        <end position="189"/>
    </location>
</feature>
<organism evidence="7 8">
    <name type="scientific">Erysipelothrix larvae</name>
    <dbReference type="NCBI Taxonomy" id="1514105"/>
    <lineage>
        <taxon>Bacteria</taxon>
        <taxon>Bacillati</taxon>
        <taxon>Bacillota</taxon>
        <taxon>Erysipelotrichia</taxon>
        <taxon>Erysipelotrichales</taxon>
        <taxon>Erysipelotrichaceae</taxon>
        <taxon>Erysipelothrix</taxon>
    </lineage>
</organism>
<accession>A0A0X8GYU3</accession>
<dbReference type="RefSeq" id="WP_067631033.1">
    <property type="nucleotide sequence ID" value="NZ_CP013213.1"/>
</dbReference>